<name>A0ABU9E5D6_9BACT</name>
<feature type="domain" description="EVE" evidence="1">
    <location>
        <begin position="3"/>
        <end position="148"/>
    </location>
</feature>
<dbReference type="CDD" id="cd21133">
    <property type="entry name" value="EVE"/>
    <property type="match status" value="1"/>
</dbReference>
<comment type="caution">
    <text evidence="2">The sequence shown here is derived from an EMBL/GenBank/DDBJ whole genome shotgun (WGS) entry which is preliminary data.</text>
</comment>
<dbReference type="Pfam" id="PF01878">
    <property type="entry name" value="EVE"/>
    <property type="match status" value="1"/>
</dbReference>
<dbReference type="Gene3D" id="3.10.590.10">
    <property type="entry name" value="ph1033 like domains"/>
    <property type="match status" value="1"/>
</dbReference>
<dbReference type="InterPro" id="IPR052181">
    <property type="entry name" value="5hmC_binding"/>
</dbReference>
<dbReference type="InterPro" id="IPR002740">
    <property type="entry name" value="EVE_domain"/>
</dbReference>
<proteinExistence type="predicted"/>
<gene>
    <name evidence="2" type="ORF">WI372_03000</name>
</gene>
<dbReference type="RefSeq" id="WP_405277875.1">
    <property type="nucleotide sequence ID" value="NZ_CP144380.1"/>
</dbReference>
<dbReference type="PANTHER" id="PTHR14087:SF7">
    <property type="entry name" value="THYMOCYTE NUCLEAR PROTEIN 1"/>
    <property type="match status" value="1"/>
</dbReference>
<evidence type="ECO:0000259" key="1">
    <source>
        <dbReference type="Pfam" id="PF01878"/>
    </source>
</evidence>
<evidence type="ECO:0000313" key="2">
    <source>
        <dbReference type="EMBL" id="MEK9499950.1"/>
    </source>
</evidence>
<organism evidence="2 3">
    <name type="scientific">Gaopeijia maritima</name>
    <dbReference type="NCBI Taxonomy" id="3119007"/>
    <lineage>
        <taxon>Bacteria</taxon>
        <taxon>Pseudomonadati</taxon>
        <taxon>Gemmatimonadota</taxon>
        <taxon>Longimicrobiia</taxon>
        <taxon>Gaopeijiales</taxon>
        <taxon>Gaopeijiaceae</taxon>
        <taxon>Gaopeijia</taxon>
    </lineage>
</organism>
<keyword evidence="3" id="KW-1185">Reference proteome</keyword>
<dbReference type="PANTHER" id="PTHR14087">
    <property type="entry name" value="THYMOCYTE NUCLEAR PROTEIN 1"/>
    <property type="match status" value="1"/>
</dbReference>
<dbReference type="Proteomes" id="UP001484239">
    <property type="component" value="Unassembled WGS sequence"/>
</dbReference>
<dbReference type="InterPro" id="IPR015947">
    <property type="entry name" value="PUA-like_sf"/>
</dbReference>
<sequence length="154" mass="17999">MPKYWLMKSEADVYSIDDLRRDGRTLWDGVRNYQARNNMKEMKEGDLVLYYHSRQSPSAVTGLARVVRESYPDPTQFDPGHKYFDEKSSEEDPRWWLVDIEFVRAFDHPVGLPDIKARSDLSEMVLVRNSRLSVQPVLEQEFQTVLKMAGEAMP</sequence>
<dbReference type="EMBL" id="JBBHLI010000001">
    <property type="protein sequence ID" value="MEK9499950.1"/>
    <property type="molecule type" value="Genomic_DNA"/>
</dbReference>
<protein>
    <submittedName>
        <fullName evidence="2">EVE domain-containing protein</fullName>
    </submittedName>
</protein>
<dbReference type="InterPro" id="IPR047197">
    <property type="entry name" value="THYN1-like_EVE"/>
</dbReference>
<dbReference type="SUPFAM" id="SSF88697">
    <property type="entry name" value="PUA domain-like"/>
    <property type="match status" value="1"/>
</dbReference>
<reference evidence="2 3" key="1">
    <citation type="submission" date="2024-02" db="EMBL/GenBank/DDBJ databases">
        <title>A novel Gemmatimonadota bacterium.</title>
        <authorList>
            <person name="Du Z.-J."/>
            <person name="Ye Y.-Q."/>
        </authorList>
    </citation>
    <scope>NUCLEOTIDE SEQUENCE [LARGE SCALE GENOMIC DNA]</scope>
    <source>
        <strain evidence="2 3">DH-20</strain>
    </source>
</reference>
<accession>A0ABU9E5D6</accession>
<evidence type="ECO:0000313" key="3">
    <source>
        <dbReference type="Proteomes" id="UP001484239"/>
    </source>
</evidence>